<dbReference type="NCBIfam" id="TIGR00052">
    <property type="entry name" value="nudix-type nucleoside diphosphatase, YffH/AdpP family"/>
    <property type="match status" value="1"/>
</dbReference>
<dbReference type="InterPro" id="IPR015797">
    <property type="entry name" value="NUDIX_hydrolase-like_dom_sf"/>
</dbReference>
<dbReference type="AlphaFoldDB" id="A0A7R8YTE2"/>
<dbReference type="FunCoup" id="A0A7R8YTE2">
    <property type="interactions" value="380"/>
</dbReference>
<dbReference type="GO" id="GO:0008768">
    <property type="term" value="F:UDP-sugar diphosphatase activity"/>
    <property type="evidence" value="ECO:0007669"/>
    <property type="project" value="UniProtKB-EC"/>
</dbReference>
<evidence type="ECO:0000256" key="7">
    <source>
        <dbReference type="ARBA" id="ARBA00051086"/>
    </source>
</evidence>
<evidence type="ECO:0000256" key="2">
    <source>
        <dbReference type="ARBA" id="ARBA00004496"/>
    </source>
</evidence>
<dbReference type="SUPFAM" id="SSF55811">
    <property type="entry name" value="Nudix"/>
    <property type="match status" value="1"/>
</dbReference>
<evidence type="ECO:0000256" key="9">
    <source>
        <dbReference type="ARBA" id="ARBA00066480"/>
    </source>
</evidence>
<dbReference type="GO" id="GO:0019693">
    <property type="term" value="P:ribose phosphate metabolic process"/>
    <property type="evidence" value="ECO:0007669"/>
    <property type="project" value="TreeGrafter"/>
</dbReference>
<comment type="subunit">
    <text evidence="3">Homodimer.</text>
</comment>
<evidence type="ECO:0000256" key="1">
    <source>
        <dbReference type="ARBA" id="ARBA00001946"/>
    </source>
</evidence>
<dbReference type="EC" id="3.6.1.45" evidence="9"/>
<dbReference type="Gene3D" id="3.90.79.10">
    <property type="entry name" value="Nucleoside Triphosphate Pyrophosphohydrolase"/>
    <property type="match status" value="1"/>
</dbReference>
<evidence type="ECO:0000256" key="11">
    <source>
        <dbReference type="ARBA" id="ARBA00080475"/>
    </source>
</evidence>
<keyword evidence="4" id="KW-0963">Cytoplasm</keyword>
<dbReference type="GO" id="GO:0005737">
    <property type="term" value="C:cytoplasm"/>
    <property type="evidence" value="ECO:0007669"/>
    <property type="project" value="UniProtKB-SubCell"/>
</dbReference>
<accession>A0A7R8YTE2</accession>
<dbReference type="GO" id="GO:0006753">
    <property type="term" value="P:nucleoside phosphate metabolic process"/>
    <property type="evidence" value="ECO:0007669"/>
    <property type="project" value="TreeGrafter"/>
</dbReference>
<evidence type="ECO:0000313" key="13">
    <source>
        <dbReference type="EMBL" id="CAD7084632.1"/>
    </source>
</evidence>
<evidence type="ECO:0000313" key="14">
    <source>
        <dbReference type="Proteomes" id="UP000594454"/>
    </source>
</evidence>
<comment type="function">
    <text evidence="8">Hydrolyzes UDP-glucose to glucose 1-phosphate and UMP and ADP-ribose to ribose 5-phosphate and AMP. The physiological substrate is probably UDP-glucose. Poor activity on other substrates such as ADP-glucose, CDP-glucose, GDP-glucose and GDP-mannose.</text>
</comment>
<dbReference type="InParanoid" id="A0A7R8YTE2"/>
<evidence type="ECO:0000256" key="5">
    <source>
        <dbReference type="ARBA" id="ARBA00022801"/>
    </source>
</evidence>
<evidence type="ECO:0000259" key="12">
    <source>
        <dbReference type="PROSITE" id="PS51462"/>
    </source>
</evidence>
<dbReference type="PROSITE" id="PS51462">
    <property type="entry name" value="NUDIX"/>
    <property type="match status" value="1"/>
</dbReference>
<evidence type="ECO:0000256" key="3">
    <source>
        <dbReference type="ARBA" id="ARBA00011738"/>
    </source>
</evidence>
<comment type="subcellular location">
    <subcellularLocation>
        <location evidence="2">Cytoplasm</location>
    </subcellularLocation>
</comment>
<evidence type="ECO:0000256" key="8">
    <source>
        <dbReference type="ARBA" id="ARBA00054674"/>
    </source>
</evidence>
<dbReference type="Proteomes" id="UP000594454">
    <property type="component" value="Chromosome 3"/>
</dbReference>
<sequence>MDNITKVWTGPLPPDSPYVRPYRFYFVQNGVEKNWDLLKVHDSVSIILFHRTRKTLIFVKQFRPAVYHSIVTSEVGSLEVDLKQYPPKLGITIELCAGIVDKAKSFAEIAREEVLEECGYDVPSERLEEVLTFRAGVGSTGPLQKMYFCEVTDDDKATKGGGVDDEIIEVVELSIPEVREMIKQGASVNSPPSCLFGIMWFLANKLDKDL</sequence>
<reference evidence="13 14" key="1">
    <citation type="submission" date="2020-11" db="EMBL/GenBank/DDBJ databases">
        <authorList>
            <person name="Wallbank WR R."/>
            <person name="Pardo Diaz C."/>
            <person name="Kozak K."/>
            <person name="Martin S."/>
            <person name="Jiggins C."/>
            <person name="Moest M."/>
            <person name="Warren A I."/>
            <person name="Generalovic N T."/>
            <person name="Byers J.R.P. K."/>
            <person name="Montejo-Kovacevich G."/>
            <person name="Yen C E."/>
        </authorList>
    </citation>
    <scope>NUCLEOTIDE SEQUENCE [LARGE SCALE GENOMIC DNA]</scope>
</reference>
<dbReference type="InterPro" id="IPR000086">
    <property type="entry name" value="NUDIX_hydrolase_dom"/>
</dbReference>
<proteinExistence type="predicted"/>
<dbReference type="FunFam" id="3.90.79.10:FF:000035">
    <property type="entry name" value="Uridine diphosphate glucose pyrophosphatase"/>
    <property type="match status" value="1"/>
</dbReference>
<name>A0A7R8YTE2_HERIL</name>
<keyword evidence="5" id="KW-0378">Hydrolase</keyword>
<keyword evidence="14" id="KW-1185">Reference proteome</keyword>
<dbReference type="PANTHER" id="PTHR11839:SF15">
    <property type="entry name" value="URIDINE DIPHOSPHATE GLUCOSE PYROPHOSPHATASE NUDT14"/>
    <property type="match status" value="1"/>
</dbReference>
<feature type="domain" description="Nudix hydrolase" evidence="12">
    <location>
        <begin position="39"/>
        <end position="195"/>
    </location>
</feature>
<keyword evidence="6" id="KW-0460">Magnesium</keyword>
<dbReference type="EMBL" id="LR899011">
    <property type="protein sequence ID" value="CAD7084632.1"/>
    <property type="molecule type" value="Genomic_DNA"/>
</dbReference>
<comment type="catalytic activity">
    <reaction evidence="7">
        <text>UDP-sugar + H2O = UMP + alpha-D-aldose 1-phosphate.</text>
        <dbReference type="EC" id="3.6.1.45"/>
    </reaction>
</comment>
<gene>
    <name evidence="13" type="ORF">HERILL_LOCUS7515</name>
</gene>
<dbReference type="InterPro" id="IPR004385">
    <property type="entry name" value="NDP_pyrophosphatase"/>
</dbReference>
<dbReference type="OrthoDB" id="10249920at2759"/>
<dbReference type="PANTHER" id="PTHR11839">
    <property type="entry name" value="UDP/ADP-SUGAR PYROPHOSPHATASE"/>
    <property type="match status" value="1"/>
</dbReference>
<evidence type="ECO:0000256" key="10">
    <source>
        <dbReference type="ARBA" id="ARBA00071467"/>
    </source>
</evidence>
<evidence type="ECO:0000256" key="4">
    <source>
        <dbReference type="ARBA" id="ARBA00022490"/>
    </source>
</evidence>
<protein>
    <recommendedName>
        <fullName evidence="10">Uridine diphosphate glucose pyrophosphatase NUDT14</fullName>
        <ecNumber evidence="9">3.6.1.45</ecNumber>
    </recommendedName>
    <alternativeName>
        <fullName evidence="11">Nucleoside diphosphate-linked moiety X motif 14</fullName>
    </alternativeName>
</protein>
<dbReference type="CDD" id="cd18887">
    <property type="entry name" value="NUDIX_UGPPase_Nudt14"/>
    <property type="match status" value="1"/>
</dbReference>
<organism evidence="13 14">
    <name type="scientific">Hermetia illucens</name>
    <name type="common">Black soldier fly</name>
    <dbReference type="NCBI Taxonomy" id="343691"/>
    <lineage>
        <taxon>Eukaryota</taxon>
        <taxon>Metazoa</taxon>
        <taxon>Ecdysozoa</taxon>
        <taxon>Arthropoda</taxon>
        <taxon>Hexapoda</taxon>
        <taxon>Insecta</taxon>
        <taxon>Pterygota</taxon>
        <taxon>Neoptera</taxon>
        <taxon>Endopterygota</taxon>
        <taxon>Diptera</taxon>
        <taxon>Brachycera</taxon>
        <taxon>Stratiomyomorpha</taxon>
        <taxon>Stratiomyidae</taxon>
        <taxon>Hermetiinae</taxon>
        <taxon>Hermetia</taxon>
    </lineage>
</organism>
<evidence type="ECO:0000256" key="6">
    <source>
        <dbReference type="ARBA" id="ARBA00022842"/>
    </source>
</evidence>
<comment type="cofactor">
    <cofactor evidence="1">
        <name>Mg(2+)</name>
        <dbReference type="ChEBI" id="CHEBI:18420"/>
    </cofactor>
</comment>
<dbReference type="GO" id="GO:0046872">
    <property type="term" value="F:metal ion binding"/>
    <property type="evidence" value="ECO:0007669"/>
    <property type="project" value="InterPro"/>
</dbReference>